<dbReference type="GO" id="GO:0033617">
    <property type="term" value="P:mitochondrial respiratory chain complex IV assembly"/>
    <property type="evidence" value="ECO:0007669"/>
    <property type="project" value="TreeGrafter"/>
</dbReference>
<protein>
    <recommendedName>
        <fullName evidence="8">Cytochrome c oxidase assembly protein</fullName>
    </recommendedName>
</protein>
<dbReference type="GO" id="GO:0005739">
    <property type="term" value="C:mitochondrion"/>
    <property type="evidence" value="ECO:0007669"/>
    <property type="project" value="UniProtKB-SubCell"/>
</dbReference>
<organism evidence="6 7">
    <name type="scientific">Sphagnurus paluster</name>
    <dbReference type="NCBI Taxonomy" id="117069"/>
    <lineage>
        <taxon>Eukaryota</taxon>
        <taxon>Fungi</taxon>
        <taxon>Dikarya</taxon>
        <taxon>Basidiomycota</taxon>
        <taxon>Agaricomycotina</taxon>
        <taxon>Agaricomycetes</taxon>
        <taxon>Agaricomycetidae</taxon>
        <taxon>Agaricales</taxon>
        <taxon>Tricholomatineae</taxon>
        <taxon>Lyophyllaceae</taxon>
        <taxon>Sphagnurus</taxon>
    </lineage>
</organism>
<comment type="subcellular location">
    <subcellularLocation>
        <location evidence="1">Mitochondrion</location>
    </subcellularLocation>
</comment>
<evidence type="ECO:0000256" key="3">
    <source>
        <dbReference type="ARBA" id="ARBA00022946"/>
    </source>
</evidence>
<accession>A0A9P7FW08</accession>
<reference evidence="6" key="2">
    <citation type="submission" date="2021-10" db="EMBL/GenBank/DDBJ databases">
        <title>Phylogenomics reveals ancestral predisposition of the termite-cultivated fungus Termitomyces towards a domesticated lifestyle.</title>
        <authorList>
            <person name="Auxier B."/>
            <person name="Grum-Grzhimaylo A."/>
            <person name="Cardenas M.E."/>
            <person name="Lodge J.D."/>
            <person name="Laessoe T."/>
            <person name="Pedersen O."/>
            <person name="Smith M.E."/>
            <person name="Kuyper T.W."/>
            <person name="Franco-Molano E.A."/>
            <person name="Baroni T.J."/>
            <person name="Aanen D.K."/>
        </authorList>
    </citation>
    <scope>NUCLEOTIDE SEQUENCE</scope>
    <source>
        <strain evidence="6">D49</strain>
    </source>
</reference>
<reference evidence="6" key="1">
    <citation type="submission" date="2021-02" db="EMBL/GenBank/DDBJ databases">
        <authorList>
            <person name="Nieuwenhuis M."/>
            <person name="Van De Peppel L.J.J."/>
        </authorList>
    </citation>
    <scope>NUCLEOTIDE SEQUENCE</scope>
    <source>
        <strain evidence="6">D49</strain>
    </source>
</reference>
<feature type="chain" id="PRO_5040420039" description="Cytochrome c oxidase assembly protein" evidence="5">
    <location>
        <begin position="27"/>
        <end position="78"/>
    </location>
</feature>
<sequence>MQNKGAKLTLVGAVLVSSFTIWAVHFQQDQERENIYQGVLRDDERRREKMRQREKDLDDSKKKRELYEQVQTVKRVIE</sequence>
<name>A0A9P7FW08_9AGAR</name>
<keyword evidence="4" id="KW-0496">Mitochondrion</keyword>
<evidence type="ECO:0008006" key="8">
    <source>
        <dbReference type="Google" id="ProtNLM"/>
    </source>
</evidence>
<dbReference type="EMBL" id="JABCKI010005779">
    <property type="protein sequence ID" value="KAG5638134.1"/>
    <property type="molecule type" value="Genomic_DNA"/>
</dbReference>
<comment type="similarity">
    <text evidence="2">Belongs to the PET117 family.</text>
</comment>
<feature type="signal peptide" evidence="5">
    <location>
        <begin position="1"/>
        <end position="26"/>
    </location>
</feature>
<evidence type="ECO:0000313" key="6">
    <source>
        <dbReference type="EMBL" id="KAG5638134.1"/>
    </source>
</evidence>
<proteinExistence type="inferred from homology"/>
<dbReference type="PANTHER" id="PTHR28163">
    <property type="entry name" value="PROTEIN PET117 HOMOLOG, MITOCHONDRIAL"/>
    <property type="match status" value="1"/>
</dbReference>
<dbReference type="PANTHER" id="PTHR28163:SF1">
    <property type="entry name" value="PROTEIN PET117 HOMOLOG, MITOCHONDRIAL"/>
    <property type="match status" value="1"/>
</dbReference>
<evidence type="ECO:0000256" key="5">
    <source>
        <dbReference type="SAM" id="SignalP"/>
    </source>
</evidence>
<evidence type="ECO:0000313" key="7">
    <source>
        <dbReference type="Proteomes" id="UP000717328"/>
    </source>
</evidence>
<evidence type="ECO:0000256" key="4">
    <source>
        <dbReference type="ARBA" id="ARBA00023128"/>
    </source>
</evidence>
<dbReference type="Pfam" id="PF15786">
    <property type="entry name" value="PET117"/>
    <property type="match status" value="1"/>
</dbReference>
<keyword evidence="5" id="KW-0732">Signal</keyword>
<evidence type="ECO:0000256" key="1">
    <source>
        <dbReference type="ARBA" id="ARBA00004173"/>
    </source>
</evidence>
<comment type="caution">
    <text evidence="6">The sequence shown here is derived from an EMBL/GenBank/DDBJ whole genome shotgun (WGS) entry which is preliminary data.</text>
</comment>
<dbReference type="AlphaFoldDB" id="A0A9P7FW08"/>
<evidence type="ECO:0000256" key="2">
    <source>
        <dbReference type="ARBA" id="ARBA00008197"/>
    </source>
</evidence>
<dbReference type="OrthoDB" id="76305at2759"/>
<dbReference type="InterPro" id="IPR031568">
    <property type="entry name" value="Pet117"/>
</dbReference>
<gene>
    <name evidence="6" type="ORF">H0H81_001653</name>
</gene>
<keyword evidence="7" id="KW-1185">Reference proteome</keyword>
<dbReference type="Proteomes" id="UP000717328">
    <property type="component" value="Unassembled WGS sequence"/>
</dbReference>
<keyword evidence="3" id="KW-0809">Transit peptide</keyword>